<comment type="caution">
    <text evidence="1">The sequence shown here is derived from an EMBL/GenBank/DDBJ whole genome shotgun (WGS) entry which is preliminary data.</text>
</comment>
<evidence type="ECO:0000313" key="1">
    <source>
        <dbReference type="EMBL" id="MED6129768.1"/>
    </source>
</evidence>
<sequence length="123" mass="13278">MLYPRRPGPLCRSDWERSAQGKLDESRFLGAVAALAVLVTSSVAEITVAIRYPAVVGGFRLCSCVELVTGRKLRATACGFPRGFGPDASTDGAAGPQNEQWQKQASIRAYLLLTQPVVGRSRR</sequence>
<keyword evidence="2" id="KW-1185">Reference proteome</keyword>
<evidence type="ECO:0000313" key="2">
    <source>
        <dbReference type="Proteomes" id="UP001341840"/>
    </source>
</evidence>
<reference evidence="1 2" key="1">
    <citation type="journal article" date="2023" name="Plants (Basel)">
        <title>Bridging the Gap: Combining Genomics and Transcriptomics Approaches to Understand Stylosanthes scabra, an Orphan Legume from the Brazilian Caatinga.</title>
        <authorList>
            <person name="Ferreira-Neto J.R.C."/>
            <person name="da Silva M.D."/>
            <person name="Binneck E."/>
            <person name="de Melo N.F."/>
            <person name="da Silva R.H."/>
            <person name="de Melo A.L.T.M."/>
            <person name="Pandolfi V."/>
            <person name="Bustamante F.O."/>
            <person name="Brasileiro-Vidal A.C."/>
            <person name="Benko-Iseppon A.M."/>
        </authorList>
    </citation>
    <scope>NUCLEOTIDE SEQUENCE [LARGE SCALE GENOMIC DNA]</scope>
    <source>
        <tissue evidence="1">Leaves</tissue>
    </source>
</reference>
<dbReference type="EMBL" id="JASCZI010037043">
    <property type="protein sequence ID" value="MED6129768.1"/>
    <property type="molecule type" value="Genomic_DNA"/>
</dbReference>
<organism evidence="1 2">
    <name type="scientific">Stylosanthes scabra</name>
    <dbReference type="NCBI Taxonomy" id="79078"/>
    <lineage>
        <taxon>Eukaryota</taxon>
        <taxon>Viridiplantae</taxon>
        <taxon>Streptophyta</taxon>
        <taxon>Embryophyta</taxon>
        <taxon>Tracheophyta</taxon>
        <taxon>Spermatophyta</taxon>
        <taxon>Magnoliopsida</taxon>
        <taxon>eudicotyledons</taxon>
        <taxon>Gunneridae</taxon>
        <taxon>Pentapetalae</taxon>
        <taxon>rosids</taxon>
        <taxon>fabids</taxon>
        <taxon>Fabales</taxon>
        <taxon>Fabaceae</taxon>
        <taxon>Papilionoideae</taxon>
        <taxon>50 kb inversion clade</taxon>
        <taxon>dalbergioids sensu lato</taxon>
        <taxon>Dalbergieae</taxon>
        <taxon>Pterocarpus clade</taxon>
        <taxon>Stylosanthes</taxon>
    </lineage>
</organism>
<accession>A0ABU6S128</accession>
<name>A0ABU6S128_9FABA</name>
<dbReference type="Proteomes" id="UP001341840">
    <property type="component" value="Unassembled WGS sequence"/>
</dbReference>
<gene>
    <name evidence="1" type="ORF">PIB30_111155</name>
</gene>
<proteinExistence type="predicted"/>
<protein>
    <submittedName>
        <fullName evidence="1">Uncharacterized protein</fullName>
    </submittedName>
</protein>